<evidence type="ECO:0000259" key="1">
    <source>
        <dbReference type="PROSITE" id="PS50404"/>
    </source>
</evidence>
<protein>
    <submittedName>
        <fullName evidence="3">Glutathione S-transferase family protein</fullName>
    </submittedName>
</protein>
<dbReference type="InterPro" id="IPR040079">
    <property type="entry name" value="Glutathione_S-Trfase"/>
</dbReference>
<dbReference type="OrthoDB" id="9797500at2"/>
<dbReference type="InterPro" id="IPR010987">
    <property type="entry name" value="Glutathione-S-Trfase_C-like"/>
</dbReference>
<dbReference type="PROSITE" id="PS50404">
    <property type="entry name" value="GST_NTER"/>
    <property type="match status" value="1"/>
</dbReference>
<dbReference type="InterPro" id="IPR036249">
    <property type="entry name" value="Thioredoxin-like_sf"/>
</dbReference>
<dbReference type="Pfam" id="PF00043">
    <property type="entry name" value="GST_C"/>
    <property type="match status" value="1"/>
</dbReference>
<feature type="domain" description="GST C-terminal" evidence="2">
    <location>
        <begin position="89"/>
        <end position="218"/>
    </location>
</feature>
<dbReference type="Pfam" id="PF13417">
    <property type="entry name" value="GST_N_3"/>
    <property type="match status" value="1"/>
</dbReference>
<dbReference type="RefSeq" id="WP_161339490.1">
    <property type="nucleotide sequence ID" value="NZ_JBHSDG010000003.1"/>
</dbReference>
<dbReference type="InterPro" id="IPR050983">
    <property type="entry name" value="GST_Omega/HSP26"/>
</dbReference>
<dbReference type="InterPro" id="IPR036282">
    <property type="entry name" value="Glutathione-S-Trfase_C_sf"/>
</dbReference>
<accession>A0A845MI96</accession>
<evidence type="ECO:0000259" key="2">
    <source>
        <dbReference type="PROSITE" id="PS50405"/>
    </source>
</evidence>
<organism evidence="3 4">
    <name type="scientific">Sneathiella chungangensis</name>
    <dbReference type="NCBI Taxonomy" id="1418234"/>
    <lineage>
        <taxon>Bacteria</taxon>
        <taxon>Pseudomonadati</taxon>
        <taxon>Pseudomonadota</taxon>
        <taxon>Alphaproteobacteria</taxon>
        <taxon>Sneathiellales</taxon>
        <taxon>Sneathiellaceae</taxon>
        <taxon>Sneathiella</taxon>
    </lineage>
</organism>
<dbReference type="SUPFAM" id="SSF47616">
    <property type="entry name" value="GST C-terminal domain-like"/>
    <property type="match status" value="1"/>
</dbReference>
<dbReference type="InterPro" id="IPR004046">
    <property type="entry name" value="GST_C"/>
</dbReference>
<dbReference type="Proteomes" id="UP000445696">
    <property type="component" value="Unassembled WGS sequence"/>
</dbReference>
<dbReference type="SUPFAM" id="SSF52833">
    <property type="entry name" value="Thioredoxin-like"/>
    <property type="match status" value="1"/>
</dbReference>
<dbReference type="CDD" id="cd00570">
    <property type="entry name" value="GST_N_family"/>
    <property type="match status" value="1"/>
</dbReference>
<dbReference type="GO" id="GO:0005737">
    <property type="term" value="C:cytoplasm"/>
    <property type="evidence" value="ECO:0007669"/>
    <property type="project" value="TreeGrafter"/>
</dbReference>
<name>A0A845MI96_9PROT</name>
<dbReference type="SFLD" id="SFLDG00358">
    <property type="entry name" value="Main_(cytGST)"/>
    <property type="match status" value="1"/>
</dbReference>
<dbReference type="Gene3D" id="1.20.1050.10">
    <property type="match status" value="1"/>
</dbReference>
<keyword evidence="3" id="KW-0808">Transferase</keyword>
<gene>
    <name evidence="3" type="ORF">GQF03_11780</name>
</gene>
<evidence type="ECO:0000313" key="3">
    <source>
        <dbReference type="EMBL" id="MZR23007.1"/>
    </source>
</evidence>
<feature type="domain" description="GST N-terminal" evidence="1">
    <location>
        <begin position="4"/>
        <end position="84"/>
    </location>
</feature>
<dbReference type="PANTHER" id="PTHR43968:SF6">
    <property type="entry name" value="GLUTATHIONE S-TRANSFERASE OMEGA"/>
    <property type="match status" value="1"/>
</dbReference>
<dbReference type="EMBL" id="WTVA01000014">
    <property type="protein sequence ID" value="MZR23007.1"/>
    <property type="molecule type" value="Genomic_DNA"/>
</dbReference>
<dbReference type="Gene3D" id="3.40.30.10">
    <property type="entry name" value="Glutaredoxin"/>
    <property type="match status" value="1"/>
</dbReference>
<evidence type="ECO:0000313" key="4">
    <source>
        <dbReference type="Proteomes" id="UP000445696"/>
    </source>
</evidence>
<dbReference type="AlphaFoldDB" id="A0A845MI96"/>
<dbReference type="GO" id="GO:0016740">
    <property type="term" value="F:transferase activity"/>
    <property type="evidence" value="ECO:0007669"/>
    <property type="project" value="UniProtKB-KW"/>
</dbReference>
<sequence length="218" mass="24699">MPGKTIELFNFEFSVYGRIVKIILAEKRIAYDTHPVNPFADDLPRNYLSIHPFKRVPALRHGEFILYETNAITQYLDETFCGPSMQPDNATERAKMRQIISIIDSYGYIPLVRKVFSERVFKPAFDEETNEAILCKGLEESAPVLAALENLVCDLGYMAAAHYSLADAHVIPMIDYFVMAPEGAAMFNNYPKLTLWWDGVKERPSTISTRPVLLSAKA</sequence>
<keyword evidence="4" id="KW-1185">Reference proteome</keyword>
<proteinExistence type="predicted"/>
<dbReference type="PANTHER" id="PTHR43968">
    <property type="match status" value="1"/>
</dbReference>
<reference evidence="3 4" key="1">
    <citation type="journal article" date="2014" name="Int. J. Syst. Evol. Microbiol.">
        <title>Sneathiella chungangensis sp. nov., isolated from a marine sand, and emended description of the genus Sneathiella.</title>
        <authorList>
            <person name="Siamphan C."/>
            <person name="Kim H."/>
            <person name="Lee J.S."/>
            <person name="Kim W."/>
        </authorList>
    </citation>
    <scope>NUCLEOTIDE SEQUENCE [LARGE SCALE GENOMIC DNA]</scope>
    <source>
        <strain evidence="3 4">KCTC 32476</strain>
    </source>
</reference>
<dbReference type="SFLD" id="SFLDS00019">
    <property type="entry name" value="Glutathione_Transferase_(cytos"/>
    <property type="match status" value="1"/>
</dbReference>
<dbReference type="InterPro" id="IPR004045">
    <property type="entry name" value="Glutathione_S-Trfase_N"/>
</dbReference>
<comment type="caution">
    <text evidence="3">The sequence shown here is derived from an EMBL/GenBank/DDBJ whole genome shotgun (WGS) entry which is preliminary data.</text>
</comment>
<dbReference type="PROSITE" id="PS50405">
    <property type="entry name" value="GST_CTER"/>
    <property type="match status" value="1"/>
</dbReference>